<dbReference type="AlphaFoldDB" id="A0A6A5HEJ4"/>
<protein>
    <submittedName>
        <fullName evidence="2">Uncharacterized protein</fullName>
    </submittedName>
</protein>
<evidence type="ECO:0000256" key="1">
    <source>
        <dbReference type="SAM" id="MobiDB-lite"/>
    </source>
</evidence>
<reference evidence="2 3" key="1">
    <citation type="submission" date="2019-12" db="EMBL/GenBank/DDBJ databases">
        <title>Chromosome-level assembly of the Caenorhabditis remanei genome.</title>
        <authorList>
            <person name="Teterina A.A."/>
            <person name="Willis J.H."/>
            <person name="Phillips P.C."/>
        </authorList>
    </citation>
    <scope>NUCLEOTIDE SEQUENCE [LARGE SCALE GENOMIC DNA]</scope>
    <source>
        <strain evidence="2 3">PX506</strain>
        <tissue evidence="2">Whole organism</tissue>
    </source>
</reference>
<dbReference type="CTD" id="78774160"/>
<organism evidence="2 3">
    <name type="scientific">Caenorhabditis remanei</name>
    <name type="common">Caenorhabditis vulgaris</name>
    <dbReference type="NCBI Taxonomy" id="31234"/>
    <lineage>
        <taxon>Eukaryota</taxon>
        <taxon>Metazoa</taxon>
        <taxon>Ecdysozoa</taxon>
        <taxon>Nematoda</taxon>
        <taxon>Chromadorea</taxon>
        <taxon>Rhabditida</taxon>
        <taxon>Rhabditina</taxon>
        <taxon>Rhabditomorpha</taxon>
        <taxon>Rhabditoidea</taxon>
        <taxon>Rhabditidae</taxon>
        <taxon>Peloderinae</taxon>
        <taxon>Caenorhabditis</taxon>
    </lineage>
</organism>
<feature type="region of interest" description="Disordered" evidence="1">
    <location>
        <begin position="86"/>
        <end position="110"/>
    </location>
</feature>
<dbReference type="GeneID" id="78774160"/>
<sequence>MWRSYKAETPDFSDETQEVDINVSESDESDHESRSLSPCILINSLIIEPTVRRLSDINIRRSGSKSDITVQRDEFYDLASDEDHNELRIPGRKSRSASVNSNNSHSNDVTLQVPITKSAATSPTPSAGSIYFKIVEGIEKLYYFHNRMNLPFNYTARRIGCK</sequence>
<gene>
    <name evidence="2" type="ORF">GCK72_006176</name>
</gene>
<evidence type="ECO:0000313" key="2">
    <source>
        <dbReference type="EMBL" id="KAF1766220.1"/>
    </source>
</evidence>
<dbReference type="RefSeq" id="XP_053589702.1">
    <property type="nucleotide sequence ID" value="XM_053725508.1"/>
</dbReference>
<accession>A0A6A5HEJ4</accession>
<proteinExistence type="predicted"/>
<feature type="region of interest" description="Disordered" evidence="1">
    <location>
        <begin position="1"/>
        <end position="35"/>
    </location>
</feature>
<dbReference type="Proteomes" id="UP000483820">
    <property type="component" value="Chromosome II"/>
</dbReference>
<dbReference type="KEGG" id="crq:GCK72_006176"/>
<dbReference type="EMBL" id="WUAV01000002">
    <property type="protein sequence ID" value="KAF1766220.1"/>
    <property type="molecule type" value="Genomic_DNA"/>
</dbReference>
<evidence type="ECO:0000313" key="3">
    <source>
        <dbReference type="Proteomes" id="UP000483820"/>
    </source>
</evidence>
<feature type="compositionally biased region" description="Low complexity" evidence="1">
    <location>
        <begin position="96"/>
        <end position="107"/>
    </location>
</feature>
<comment type="caution">
    <text evidence="2">The sequence shown here is derived from an EMBL/GenBank/DDBJ whole genome shotgun (WGS) entry which is preliminary data.</text>
</comment>
<name>A0A6A5HEJ4_CAERE</name>